<name>A0A0S4LCB4_9BACT</name>
<dbReference type="Proteomes" id="UP000198736">
    <property type="component" value="Unassembled WGS sequence"/>
</dbReference>
<dbReference type="STRING" id="1742973.COMA2_20188"/>
<organism evidence="1 2">
    <name type="scientific">Candidatus Nitrospira nitrificans</name>
    <dbReference type="NCBI Taxonomy" id="1742973"/>
    <lineage>
        <taxon>Bacteria</taxon>
        <taxon>Pseudomonadati</taxon>
        <taxon>Nitrospirota</taxon>
        <taxon>Nitrospiria</taxon>
        <taxon>Nitrospirales</taxon>
        <taxon>Nitrospiraceae</taxon>
        <taxon>Nitrospira</taxon>
    </lineage>
</organism>
<dbReference type="Gene3D" id="3.10.450.530">
    <property type="entry name" value="Ribonuclease toxin, BrnT, of type II toxin-antitoxin system"/>
    <property type="match status" value="1"/>
</dbReference>
<keyword evidence="2" id="KW-1185">Reference proteome</keyword>
<proteinExistence type="predicted"/>
<reference evidence="2" key="1">
    <citation type="submission" date="2015-10" db="EMBL/GenBank/DDBJ databases">
        <authorList>
            <person name="Luecker S."/>
            <person name="Luecker S."/>
        </authorList>
    </citation>
    <scope>NUCLEOTIDE SEQUENCE [LARGE SCALE GENOMIC DNA]</scope>
</reference>
<accession>A0A0S4LCB4</accession>
<evidence type="ECO:0000313" key="2">
    <source>
        <dbReference type="Proteomes" id="UP000198736"/>
    </source>
</evidence>
<dbReference type="RefSeq" id="WP_090896729.1">
    <property type="nucleotide sequence ID" value="NZ_CZPZ01000012.1"/>
</dbReference>
<evidence type="ECO:0008006" key="3">
    <source>
        <dbReference type="Google" id="ProtNLM"/>
    </source>
</evidence>
<protein>
    <recommendedName>
        <fullName evidence="3">BrnT family toxin</fullName>
    </recommendedName>
</protein>
<dbReference type="InterPro" id="IPR038573">
    <property type="entry name" value="BrnT_sf"/>
</dbReference>
<gene>
    <name evidence="1" type="ORF">COMA2_20188</name>
</gene>
<dbReference type="OrthoDB" id="9798158at2"/>
<sequence>MTRLPGVEGFNWDEANLAKNWEKHRVTQWECEQVFFNLPLVVADDLAHSMVEPRYYVLGQTDAGRRLFIVFTIRRRRIRIISARDMSLKERRTYRDQTQKKTDVQE</sequence>
<dbReference type="Pfam" id="PF04365">
    <property type="entry name" value="BrnT_toxin"/>
    <property type="match status" value="1"/>
</dbReference>
<dbReference type="AlphaFoldDB" id="A0A0S4LCB4"/>
<dbReference type="EMBL" id="CZPZ01000012">
    <property type="protein sequence ID" value="CUS35287.1"/>
    <property type="molecule type" value="Genomic_DNA"/>
</dbReference>
<evidence type="ECO:0000313" key="1">
    <source>
        <dbReference type="EMBL" id="CUS35287.1"/>
    </source>
</evidence>
<dbReference type="InterPro" id="IPR007460">
    <property type="entry name" value="BrnT_toxin"/>
</dbReference>